<gene>
    <name evidence="2" type="ORF">GCM10009560_32680</name>
</gene>
<proteinExistence type="predicted"/>
<reference evidence="2 3" key="1">
    <citation type="journal article" date="2019" name="Int. J. Syst. Evol. Microbiol.">
        <title>The Global Catalogue of Microorganisms (GCM) 10K type strain sequencing project: providing services to taxonomists for standard genome sequencing and annotation.</title>
        <authorList>
            <consortium name="The Broad Institute Genomics Platform"/>
            <consortium name="The Broad Institute Genome Sequencing Center for Infectious Disease"/>
            <person name="Wu L."/>
            <person name="Ma J."/>
        </authorList>
    </citation>
    <scope>NUCLEOTIDE SEQUENCE [LARGE SCALE GENOMIC DNA]</scope>
    <source>
        <strain evidence="2 3">JCM 11136</strain>
    </source>
</reference>
<sequence length="133" mass="14192">MCRELWWVVGGRVRGRLGECSVVSEVAERWGGRRLGRRSGLSGRWPVVGAGVAGLRLVVRRLAATMSAARAAVMAVVMHAAGGQPSRMRAVAQEAVAGMARDQVVAEPGSSRVGDVKNMRVSSTRGRRRDRAG</sequence>
<protein>
    <submittedName>
        <fullName evidence="2">Uncharacterized protein</fullName>
    </submittedName>
</protein>
<dbReference type="EMBL" id="BAAAHQ010000015">
    <property type="protein sequence ID" value="GAA0929094.1"/>
    <property type="molecule type" value="Genomic_DNA"/>
</dbReference>
<accession>A0ABN1PJC4</accession>
<evidence type="ECO:0000256" key="1">
    <source>
        <dbReference type="SAM" id="MobiDB-lite"/>
    </source>
</evidence>
<comment type="caution">
    <text evidence="2">The sequence shown here is derived from an EMBL/GenBank/DDBJ whole genome shotgun (WGS) entry which is preliminary data.</text>
</comment>
<organism evidence="2 3">
    <name type="scientific">Nonomuraea longicatena</name>
    <dbReference type="NCBI Taxonomy" id="83682"/>
    <lineage>
        <taxon>Bacteria</taxon>
        <taxon>Bacillati</taxon>
        <taxon>Actinomycetota</taxon>
        <taxon>Actinomycetes</taxon>
        <taxon>Streptosporangiales</taxon>
        <taxon>Streptosporangiaceae</taxon>
        <taxon>Nonomuraea</taxon>
    </lineage>
</organism>
<feature type="region of interest" description="Disordered" evidence="1">
    <location>
        <begin position="107"/>
        <end position="133"/>
    </location>
</feature>
<evidence type="ECO:0000313" key="3">
    <source>
        <dbReference type="Proteomes" id="UP001501578"/>
    </source>
</evidence>
<evidence type="ECO:0000313" key="2">
    <source>
        <dbReference type="EMBL" id="GAA0929094.1"/>
    </source>
</evidence>
<keyword evidence="3" id="KW-1185">Reference proteome</keyword>
<name>A0ABN1PJC4_9ACTN</name>
<dbReference type="Proteomes" id="UP001501578">
    <property type="component" value="Unassembled WGS sequence"/>
</dbReference>